<name>A0A6S7GPJ4_PARCT</name>
<reference evidence="1" key="1">
    <citation type="submission" date="2020-04" db="EMBL/GenBank/DDBJ databases">
        <authorList>
            <person name="Alioto T."/>
            <person name="Alioto T."/>
            <person name="Gomez Garrido J."/>
        </authorList>
    </citation>
    <scope>NUCLEOTIDE SEQUENCE</scope>
    <source>
        <strain evidence="1">A484AB</strain>
    </source>
</reference>
<comment type="caution">
    <text evidence="1">The sequence shown here is derived from an EMBL/GenBank/DDBJ whole genome shotgun (WGS) entry which is preliminary data.</text>
</comment>
<organism evidence="1 2">
    <name type="scientific">Paramuricea clavata</name>
    <name type="common">Red gorgonian</name>
    <name type="synonym">Violescent sea-whip</name>
    <dbReference type="NCBI Taxonomy" id="317549"/>
    <lineage>
        <taxon>Eukaryota</taxon>
        <taxon>Metazoa</taxon>
        <taxon>Cnidaria</taxon>
        <taxon>Anthozoa</taxon>
        <taxon>Octocorallia</taxon>
        <taxon>Malacalcyonacea</taxon>
        <taxon>Plexauridae</taxon>
        <taxon>Paramuricea</taxon>
    </lineage>
</organism>
<protein>
    <submittedName>
        <fullName evidence="1">Uncharacterized protein</fullName>
    </submittedName>
</protein>
<keyword evidence="2" id="KW-1185">Reference proteome</keyword>
<proteinExistence type="predicted"/>
<sequence length="529" mass="61672">MRVSFRVSTFSKHHSPASYDNISTIISKVLGVNFSATAIRRYFPRVSRNQLERNVGKENGLVRWSFFKKETDEFLRTATEILDRSLKNQSHLTEANTYLLSENLIKICHQSVARNQDVEICHDATFPVQFRVFTETHSPYLSNWTPWYDSKHKSIHLYSFKRTPGYADKEIIIHEDGKWNFRSEGHNRNTTGINAFVGLPEQLLRMKSLVKLLEITDKCKMCNGCGNSEEYENLSSETSIFKKKDGREGVLHENNLLRSADCSILLKHDEPDKCPSCKNCNHYLRTVMSRKKNADKNSSKSTRFDYRSKEELIVTARDSSKTIKKLKEKLKRSDESKNQIDVGPKSDTDLKQIFNDLYLGVSKTKERVNHLLCEWKDCSNNSKFDNVELLYTHCKEHIERVDTRNIAPVDRITVNALKELLNYLKNDDFVREYGDQLYINLSKINQDFVESYFSCQRQMCGGTQNMTAYVYGYNVNSLKCLRSSRLLMKKQTNVYEVQESLSYFKEEESPPRRKANDSIWETVPWFVEI</sequence>
<dbReference type="EMBL" id="CACRXK020002280">
    <property type="protein sequence ID" value="CAB3993545.1"/>
    <property type="molecule type" value="Genomic_DNA"/>
</dbReference>
<gene>
    <name evidence="1" type="ORF">PACLA_8A054809</name>
</gene>
<evidence type="ECO:0000313" key="2">
    <source>
        <dbReference type="Proteomes" id="UP001152795"/>
    </source>
</evidence>
<accession>A0A6S7GPJ4</accession>
<dbReference type="Proteomes" id="UP001152795">
    <property type="component" value="Unassembled WGS sequence"/>
</dbReference>
<evidence type="ECO:0000313" key="1">
    <source>
        <dbReference type="EMBL" id="CAB3993545.1"/>
    </source>
</evidence>
<dbReference type="AlphaFoldDB" id="A0A6S7GPJ4"/>
<dbReference type="OrthoDB" id="6141491at2759"/>